<feature type="compositionally biased region" description="Basic and acidic residues" evidence="1">
    <location>
        <begin position="219"/>
        <end position="235"/>
    </location>
</feature>
<dbReference type="Proteomes" id="UP000314294">
    <property type="component" value="Unassembled WGS sequence"/>
</dbReference>
<dbReference type="GO" id="GO:0035869">
    <property type="term" value="C:ciliary transition zone"/>
    <property type="evidence" value="ECO:0007669"/>
    <property type="project" value="TreeGrafter"/>
</dbReference>
<dbReference type="GO" id="GO:0008017">
    <property type="term" value="F:microtubule binding"/>
    <property type="evidence" value="ECO:0007669"/>
    <property type="project" value="TreeGrafter"/>
</dbReference>
<dbReference type="GO" id="GO:0036064">
    <property type="term" value="C:ciliary basal body"/>
    <property type="evidence" value="ECO:0007669"/>
    <property type="project" value="TreeGrafter"/>
</dbReference>
<organism evidence="2 3">
    <name type="scientific">Liparis tanakae</name>
    <name type="common">Tanaka's snailfish</name>
    <dbReference type="NCBI Taxonomy" id="230148"/>
    <lineage>
        <taxon>Eukaryota</taxon>
        <taxon>Metazoa</taxon>
        <taxon>Chordata</taxon>
        <taxon>Craniata</taxon>
        <taxon>Vertebrata</taxon>
        <taxon>Euteleostomi</taxon>
        <taxon>Actinopterygii</taxon>
        <taxon>Neopterygii</taxon>
        <taxon>Teleostei</taxon>
        <taxon>Neoteleostei</taxon>
        <taxon>Acanthomorphata</taxon>
        <taxon>Eupercaria</taxon>
        <taxon>Perciformes</taxon>
        <taxon>Cottioidei</taxon>
        <taxon>Cottales</taxon>
        <taxon>Liparidae</taxon>
        <taxon>Liparis</taxon>
    </lineage>
</organism>
<keyword evidence="3" id="KW-1185">Reference proteome</keyword>
<dbReference type="GO" id="GO:1901673">
    <property type="term" value="P:regulation of mitotic spindle assembly"/>
    <property type="evidence" value="ECO:0007669"/>
    <property type="project" value="TreeGrafter"/>
</dbReference>
<accession>A0A4Z2GRL2</accession>
<dbReference type="PANTHER" id="PTHR31022:SF5">
    <property type="entry name" value="CENTRIOLE, CILIA AND SPINDLE-ASSOCIATED PROTEIN-RELATED"/>
    <property type="match status" value="1"/>
</dbReference>
<feature type="compositionally biased region" description="Basic and acidic residues" evidence="1">
    <location>
        <begin position="113"/>
        <end position="126"/>
    </location>
</feature>
<dbReference type="AlphaFoldDB" id="A0A4Z2GRL2"/>
<evidence type="ECO:0000313" key="2">
    <source>
        <dbReference type="EMBL" id="TNN56298.1"/>
    </source>
</evidence>
<feature type="compositionally biased region" description="Low complexity" evidence="1">
    <location>
        <begin position="49"/>
        <end position="60"/>
    </location>
</feature>
<dbReference type="Pfam" id="PF15748">
    <property type="entry name" value="CCSAP"/>
    <property type="match status" value="1"/>
</dbReference>
<protein>
    <submittedName>
        <fullName evidence="2">Centriole, cilia and spindle-associated protein</fullName>
    </submittedName>
</protein>
<feature type="compositionally biased region" description="Basic and acidic residues" evidence="1">
    <location>
        <begin position="76"/>
        <end position="97"/>
    </location>
</feature>
<sequence length="256" mass="29527">MVTKRMRSEYMKKFKDPKWETYAKCYEEMLKYRLARRLLEHTHKPWFWSGTDSDSDSGGRSPPPPSKNQVQPETCSGDRMEVQLEECEGARMERKQQEQLSRAPESGPGLPLPKEDTGSAVHERHTGGARPQQSKAAKSSKQMWRSQRVRPAPAEQPRDDGKDRRHPFALYGSGEKEADMASRKTHNVGPAASTTEIHQSALRAKTRREVERQVQTQTTERRRATTANPDKDRKLVEPEFNPWLTEYMRCFSARSR</sequence>
<dbReference type="GO" id="GO:0005814">
    <property type="term" value="C:centriole"/>
    <property type="evidence" value="ECO:0007669"/>
    <property type="project" value="TreeGrafter"/>
</dbReference>
<dbReference type="InterPro" id="IPR029774">
    <property type="entry name" value="CSAP"/>
</dbReference>
<feature type="compositionally biased region" description="Polar residues" evidence="1">
    <location>
        <begin position="131"/>
        <end position="145"/>
    </location>
</feature>
<comment type="caution">
    <text evidence="2">The sequence shown here is derived from an EMBL/GenBank/DDBJ whole genome shotgun (WGS) entry which is preliminary data.</text>
</comment>
<name>A0A4Z2GRL2_9TELE</name>
<dbReference type="EMBL" id="SRLO01000432">
    <property type="protein sequence ID" value="TNN56298.1"/>
    <property type="molecule type" value="Genomic_DNA"/>
</dbReference>
<dbReference type="OrthoDB" id="6616361at2759"/>
<evidence type="ECO:0000313" key="3">
    <source>
        <dbReference type="Proteomes" id="UP000314294"/>
    </source>
</evidence>
<dbReference type="GO" id="GO:0005819">
    <property type="term" value="C:spindle"/>
    <property type="evidence" value="ECO:0007669"/>
    <property type="project" value="TreeGrafter"/>
</dbReference>
<gene>
    <name evidence="2" type="primary">ccsap_1</name>
    <name evidence="2" type="ORF">EYF80_033504</name>
</gene>
<reference evidence="2 3" key="1">
    <citation type="submission" date="2019-03" db="EMBL/GenBank/DDBJ databases">
        <title>First draft genome of Liparis tanakae, snailfish: a comprehensive survey of snailfish specific genes.</title>
        <authorList>
            <person name="Kim W."/>
            <person name="Song I."/>
            <person name="Jeong J.-H."/>
            <person name="Kim D."/>
            <person name="Kim S."/>
            <person name="Ryu S."/>
            <person name="Song J.Y."/>
            <person name="Lee S.K."/>
        </authorList>
    </citation>
    <scope>NUCLEOTIDE SEQUENCE [LARGE SCALE GENOMIC DNA]</scope>
    <source>
        <tissue evidence="2">Muscle</tissue>
    </source>
</reference>
<evidence type="ECO:0000256" key="1">
    <source>
        <dbReference type="SAM" id="MobiDB-lite"/>
    </source>
</evidence>
<dbReference type="PANTHER" id="PTHR31022">
    <property type="entry name" value="CENTRIOLE, CILIA AND SPINDLE-ASSOCIATED PROTEIN"/>
    <property type="match status" value="1"/>
</dbReference>
<proteinExistence type="predicted"/>
<feature type="region of interest" description="Disordered" evidence="1">
    <location>
        <begin position="43"/>
        <end position="235"/>
    </location>
</feature>